<name>A0ABX6EV12_KLUMA</name>
<gene>
    <name evidence="2" type="ORF">FIM1_1576</name>
</gene>
<dbReference type="EMBL" id="CP015055">
    <property type="protein sequence ID" value="QGN14902.1"/>
    <property type="molecule type" value="Genomic_DNA"/>
</dbReference>
<dbReference type="Proteomes" id="UP000422736">
    <property type="component" value="Chromosome 2"/>
</dbReference>
<feature type="compositionally biased region" description="Low complexity" evidence="1">
    <location>
        <begin position="164"/>
        <end position="176"/>
    </location>
</feature>
<evidence type="ECO:0000313" key="2">
    <source>
        <dbReference type="EMBL" id="QGN14902.1"/>
    </source>
</evidence>
<feature type="region of interest" description="Disordered" evidence="1">
    <location>
        <begin position="145"/>
        <end position="176"/>
    </location>
</feature>
<protein>
    <submittedName>
        <fullName evidence="2">ATPase</fullName>
    </submittedName>
</protein>
<evidence type="ECO:0000256" key="1">
    <source>
        <dbReference type="SAM" id="MobiDB-lite"/>
    </source>
</evidence>
<evidence type="ECO:0000313" key="3">
    <source>
        <dbReference type="Proteomes" id="UP000422736"/>
    </source>
</evidence>
<keyword evidence="3" id="KW-1185">Reference proteome</keyword>
<feature type="compositionally biased region" description="Polar residues" evidence="1">
    <location>
        <begin position="145"/>
        <end position="155"/>
    </location>
</feature>
<reference evidence="2 3" key="1">
    <citation type="submission" date="2016-03" db="EMBL/GenBank/DDBJ databases">
        <title>How can Kluyveromyces marxianus grow so fast - potential evolutionary course in Saccharomyces Complex revealed by comparative genomics.</title>
        <authorList>
            <person name="Mo W."/>
            <person name="Lu W."/>
            <person name="Yang X."/>
            <person name="Qi J."/>
            <person name="Lv H."/>
        </authorList>
    </citation>
    <scope>NUCLEOTIDE SEQUENCE [LARGE SCALE GENOMIC DNA]</scope>
    <source>
        <strain evidence="2 3">FIM1</strain>
    </source>
</reference>
<accession>A0ABX6EV12</accession>
<sequence length="231" mass="25522">MVSHVDRHARIMSNLSRYESWESKQNYEMDQTIRDISEIFESMDYKVNKMIQKRQQLQSQSQSQLQSQSQSLSQSQCQCNGRKLKLSKLANLFDFGEVTRRHSRYTAAVAVAQAVTDSNKRAGTGAGANTSYSFQPVTSIRSSSCAVVSPGNDSQSESDDALESELASGSSSSSGSDVYSAIDYQNLLGFPPPKYIEPALNTTRSASSEIRRNKQAQLLLHDLISGDICDI</sequence>
<proteinExistence type="predicted"/>
<reference evidence="2 3" key="2">
    <citation type="submission" date="2019-11" db="EMBL/GenBank/DDBJ databases">
        <authorList>
            <person name="Lu H."/>
        </authorList>
    </citation>
    <scope>NUCLEOTIDE SEQUENCE [LARGE SCALE GENOMIC DNA]</scope>
    <source>
        <strain evidence="2 3">FIM1</strain>
    </source>
</reference>
<organism evidence="2 3">
    <name type="scientific">Kluyveromyces marxianus</name>
    <name type="common">Yeast</name>
    <name type="synonym">Candida kefyr</name>
    <dbReference type="NCBI Taxonomy" id="4911"/>
    <lineage>
        <taxon>Eukaryota</taxon>
        <taxon>Fungi</taxon>
        <taxon>Dikarya</taxon>
        <taxon>Ascomycota</taxon>
        <taxon>Saccharomycotina</taxon>
        <taxon>Saccharomycetes</taxon>
        <taxon>Saccharomycetales</taxon>
        <taxon>Saccharomycetaceae</taxon>
        <taxon>Kluyveromyces</taxon>
    </lineage>
</organism>